<dbReference type="Proteomes" id="UP000482487">
    <property type="component" value="Unassembled WGS sequence"/>
</dbReference>
<dbReference type="EMBL" id="WVUD01000080">
    <property type="protein sequence ID" value="MYL85338.1"/>
    <property type="molecule type" value="Genomic_DNA"/>
</dbReference>
<evidence type="ECO:0000313" key="2">
    <source>
        <dbReference type="Proteomes" id="UP000482487"/>
    </source>
</evidence>
<sequence>MLDVSGFTFVIEKELYEKASPLKVDMTYMGFSVSSSMELGGGGGCGSSCSSSGSCSV</sequence>
<keyword evidence="2" id="KW-1185">Reference proteome</keyword>
<comment type="caution">
    <text evidence="1">The sequence shown here is derived from an EMBL/GenBank/DDBJ whole genome shotgun (WGS) entry which is preliminary data.</text>
</comment>
<evidence type="ECO:0000313" key="1">
    <source>
        <dbReference type="EMBL" id="MYL85338.1"/>
    </source>
</evidence>
<reference evidence="1 2" key="1">
    <citation type="submission" date="2020-01" db="EMBL/GenBank/DDBJ databases">
        <title>Genome sequence of Desulfovibrio aerotolerans DSM 16695(T).</title>
        <authorList>
            <person name="Karnachuk O."/>
            <person name="Avakyan M."/>
            <person name="Mardanov A."/>
            <person name="Kadnikov V."/>
            <person name="Ravin N."/>
        </authorList>
    </citation>
    <scope>NUCLEOTIDE SEQUENCE [LARGE SCALE GENOMIC DNA]</scope>
    <source>
        <strain evidence="1 2">DSM 16695</strain>
    </source>
</reference>
<dbReference type="OrthoDB" id="5460919at2"/>
<name>A0A7C9JBP5_9BACT</name>
<protein>
    <submittedName>
        <fullName evidence="1">Uncharacterized protein</fullName>
    </submittedName>
</protein>
<proteinExistence type="predicted"/>
<organism evidence="1 2">
    <name type="scientific">Solidesulfovibrio aerotolerans</name>
    <dbReference type="NCBI Taxonomy" id="295255"/>
    <lineage>
        <taxon>Bacteria</taxon>
        <taxon>Pseudomonadati</taxon>
        <taxon>Thermodesulfobacteriota</taxon>
        <taxon>Desulfovibrionia</taxon>
        <taxon>Desulfovibrionales</taxon>
        <taxon>Desulfovibrionaceae</taxon>
        <taxon>Solidesulfovibrio</taxon>
    </lineage>
</organism>
<gene>
    <name evidence="1" type="ORF">GTA51_19785</name>
</gene>
<dbReference type="AlphaFoldDB" id="A0A7C9JBP5"/>
<accession>A0A7C9JBP5</accession>